<feature type="signal peptide" evidence="1">
    <location>
        <begin position="1"/>
        <end position="25"/>
    </location>
</feature>
<name>A0A975HIT2_9GAMM</name>
<proteinExistence type="predicted"/>
<evidence type="ECO:0000259" key="4">
    <source>
        <dbReference type="Pfam" id="PF25225"/>
    </source>
</evidence>
<dbReference type="RefSeq" id="WP_208832552.1">
    <property type="nucleotide sequence ID" value="NZ_CP072110.1"/>
</dbReference>
<dbReference type="Pfam" id="PF25222">
    <property type="entry name" value="DUF7840"/>
    <property type="match status" value="1"/>
</dbReference>
<accession>A0A975HIT2</accession>
<evidence type="ECO:0000259" key="2">
    <source>
        <dbReference type="Pfam" id="PF13387"/>
    </source>
</evidence>
<evidence type="ECO:0000313" key="5">
    <source>
        <dbReference type="EMBL" id="QTH64498.1"/>
    </source>
</evidence>
<dbReference type="InterPro" id="IPR057162">
    <property type="entry name" value="DUF7840"/>
</dbReference>
<dbReference type="InterPro" id="IPR025178">
    <property type="entry name" value="Lnb_N"/>
</dbReference>
<dbReference type="Proteomes" id="UP000682739">
    <property type="component" value="Chromosome"/>
</dbReference>
<evidence type="ECO:0000256" key="1">
    <source>
        <dbReference type="SAM" id="SignalP"/>
    </source>
</evidence>
<organism evidence="5 6">
    <name type="scientific">Psychrosphaera ytuae</name>
    <dbReference type="NCBI Taxonomy" id="2820710"/>
    <lineage>
        <taxon>Bacteria</taxon>
        <taxon>Pseudomonadati</taxon>
        <taxon>Pseudomonadota</taxon>
        <taxon>Gammaproteobacteria</taxon>
        <taxon>Alteromonadales</taxon>
        <taxon>Pseudoalteromonadaceae</taxon>
        <taxon>Psychrosphaera</taxon>
    </lineage>
</organism>
<feature type="domain" description="Lnb N-terminal periplasmic" evidence="2">
    <location>
        <begin position="140"/>
        <end position="299"/>
    </location>
</feature>
<gene>
    <name evidence="5" type="ORF">J1N51_03205</name>
</gene>
<feature type="domain" description="DUF7840" evidence="3">
    <location>
        <begin position="332"/>
        <end position="548"/>
    </location>
</feature>
<evidence type="ECO:0000259" key="3">
    <source>
        <dbReference type="Pfam" id="PF25222"/>
    </source>
</evidence>
<protein>
    <submittedName>
        <fullName evidence="5">DUF4105 domain-containing protein</fullName>
    </submittedName>
</protein>
<evidence type="ECO:0000313" key="6">
    <source>
        <dbReference type="Proteomes" id="UP000682739"/>
    </source>
</evidence>
<feature type="domain" description="DUF7843" evidence="4">
    <location>
        <begin position="48"/>
        <end position="117"/>
    </location>
</feature>
<sequence length="550" mass="62817">MYKLIEYKKRVLLAFLLLFTSSVLSTESSFEIAPNSFEQITTHVESIELHRQERWRLLLHAVTVPQINDPKFLLSEPKFDYKSELLATIEQLLSTENLTSDHHASCRFPARKYFIEQELAKHQINVSFPQANCTGLKTYIDYVPFEDLELVFASSDLNSATSMMGHIFLKVSGTSSRNNYVEHALSFYNEITSNNPVKLAYDGLISGMPGYFLVKPYQAVKHRYIAQEERNLWHYPIKADEYASQLLRLHLWELKDIDIRYLFQSYNCATLTLYILGLIEPAVLNKEDIWVTPIDVVKASQQANILDTPSVLLATNWGNMALPLSVPDQLQPDSSAYLAIGKRAQQTVLELGFLPASHKLEYDNRLNGYESELKMLDLSVLINVDEQSLKLKQLGLYSVTTLAMNPSKVFNASHFSVGIDSVYKSPESTDRYSNLQYYLKLNYGIGLSKRTLMSTVYTMLDMTLATNLSDSYFSLAPRVGMLAYVGDKNKVQFEISRVFNEINIGQHRTSLSSQWTHYLKGNKVVALKIATEQSTSFKEKSFMVSFDWLF</sequence>
<dbReference type="InterPro" id="IPR057165">
    <property type="entry name" value="DUF7843"/>
</dbReference>
<feature type="chain" id="PRO_5037194894" evidence="1">
    <location>
        <begin position="26"/>
        <end position="550"/>
    </location>
</feature>
<dbReference type="Pfam" id="PF13387">
    <property type="entry name" value="Lnb_N"/>
    <property type="match status" value="1"/>
</dbReference>
<dbReference type="KEGG" id="psym:J1N51_03205"/>
<dbReference type="Pfam" id="PF25225">
    <property type="entry name" value="DUF7843"/>
    <property type="match status" value="1"/>
</dbReference>
<keyword evidence="6" id="KW-1185">Reference proteome</keyword>
<keyword evidence="1" id="KW-0732">Signal</keyword>
<dbReference type="AlphaFoldDB" id="A0A975HIT2"/>
<reference evidence="5" key="1">
    <citation type="submission" date="2021-03" db="EMBL/GenBank/DDBJ databases">
        <title>Description of Psychrosphaera ytuae sp. nov. isolated from deep sea sediment of South China Sea.</title>
        <authorList>
            <person name="Zhang J."/>
            <person name="Xu X.-D."/>
        </authorList>
    </citation>
    <scope>NUCLEOTIDE SEQUENCE</scope>
    <source>
        <strain evidence="5">MTZ26</strain>
    </source>
</reference>
<dbReference type="EMBL" id="CP072110">
    <property type="protein sequence ID" value="QTH64498.1"/>
    <property type="molecule type" value="Genomic_DNA"/>
</dbReference>